<keyword evidence="2" id="KW-1185">Reference proteome</keyword>
<dbReference type="RefSeq" id="WP_157038360.1">
    <property type="nucleotide sequence ID" value="NZ_HF571038.1"/>
</dbReference>
<accession>A0A077MB43</accession>
<protein>
    <submittedName>
        <fullName evidence="1">Uncharacterized protein</fullName>
    </submittedName>
</protein>
<organism evidence="1 2">
    <name type="scientific">Nostocoides jenkinsii Ben 74</name>
    <dbReference type="NCBI Taxonomy" id="1193518"/>
    <lineage>
        <taxon>Bacteria</taxon>
        <taxon>Bacillati</taxon>
        <taxon>Actinomycetota</taxon>
        <taxon>Actinomycetes</taxon>
        <taxon>Micrococcales</taxon>
        <taxon>Intrasporangiaceae</taxon>
        <taxon>Nostocoides</taxon>
    </lineage>
</organism>
<dbReference type="Proteomes" id="UP000035720">
    <property type="component" value="Unassembled WGS sequence"/>
</dbReference>
<dbReference type="AlphaFoldDB" id="A0A077MB43"/>
<evidence type="ECO:0000313" key="2">
    <source>
        <dbReference type="Proteomes" id="UP000035720"/>
    </source>
</evidence>
<dbReference type="EMBL" id="CAJC01000139">
    <property type="protein sequence ID" value="CCI53070.1"/>
    <property type="molecule type" value="Genomic_DNA"/>
</dbReference>
<gene>
    <name evidence="1" type="ORF">BN13_30022</name>
</gene>
<evidence type="ECO:0000313" key="1">
    <source>
        <dbReference type="EMBL" id="CCI53070.1"/>
    </source>
</evidence>
<comment type="caution">
    <text evidence="1">The sequence shown here is derived from an EMBL/GenBank/DDBJ whole genome shotgun (WGS) entry which is preliminary data.</text>
</comment>
<name>A0A077MB43_9MICO</name>
<dbReference type="STRING" id="1193518.BN13_30022"/>
<reference evidence="1 2" key="1">
    <citation type="journal article" date="2013" name="ISME J.">
        <title>A metabolic model for members of the genus Tetrasphaera involved in enhanced biological phosphorus removal.</title>
        <authorList>
            <person name="Kristiansen R."/>
            <person name="Nguyen H.T.T."/>
            <person name="Saunders A.M."/>
            <person name="Nielsen J.L."/>
            <person name="Wimmer R."/>
            <person name="Le V.Q."/>
            <person name="McIlroy S.J."/>
            <person name="Petrovski S."/>
            <person name="Seviour R.J."/>
            <person name="Calteau A."/>
            <person name="Nielsen K.L."/>
            <person name="Nielsen P.H."/>
        </authorList>
    </citation>
    <scope>NUCLEOTIDE SEQUENCE [LARGE SCALE GENOMIC DNA]</scope>
    <source>
        <strain evidence="1 2">Ben 74</strain>
    </source>
</reference>
<proteinExistence type="predicted"/>
<sequence>MNVAAAARSPALTAAKKSLSTCSGDAGRVSAHPPHAASNAVKRTITPAAGALRRGEFSKRTTVLLLSIRISEKGWVG</sequence>